<dbReference type="EMBL" id="VSSQ01042867">
    <property type="protein sequence ID" value="MPM96492.1"/>
    <property type="molecule type" value="Genomic_DNA"/>
</dbReference>
<comment type="caution">
    <text evidence="1">The sequence shown here is derived from an EMBL/GenBank/DDBJ whole genome shotgun (WGS) entry which is preliminary data.</text>
</comment>
<gene>
    <name evidence="1" type="ORF">SDC9_143655</name>
</gene>
<protein>
    <submittedName>
        <fullName evidence="1">Uncharacterized protein</fullName>
    </submittedName>
</protein>
<organism evidence="1">
    <name type="scientific">bioreactor metagenome</name>
    <dbReference type="NCBI Taxonomy" id="1076179"/>
    <lineage>
        <taxon>unclassified sequences</taxon>
        <taxon>metagenomes</taxon>
        <taxon>ecological metagenomes</taxon>
    </lineage>
</organism>
<accession>A0A645E7C2</accession>
<evidence type="ECO:0000313" key="1">
    <source>
        <dbReference type="EMBL" id="MPM96492.1"/>
    </source>
</evidence>
<reference evidence="1" key="1">
    <citation type="submission" date="2019-08" db="EMBL/GenBank/DDBJ databases">
        <authorList>
            <person name="Kucharzyk K."/>
            <person name="Murdoch R.W."/>
            <person name="Higgins S."/>
            <person name="Loffler F."/>
        </authorList>
    </citation>
    <scope>NUCLEOTIDE SEQUENCE</scope>
</reference>
<dbReference type="AlphaFoldDB" id="A0A645E7C2"/>
<proteinExistence type="predicted"/>
<sequence>MAGVEGAFHCRTDGLDHILVTREARCEQGRALEHARLRVLLDEVDAHAAGQEDVQRVCAGCADLGNLGGVVDLADLGVDLILKRTAVDALEAIQVILARRVIGRNDHHVLVALLVGKLARRFVIGIVLVLAEEEGVALLAGKLAGTGIAGDERHLGGKQGRTDGQRRI</sequence>
<name>A0A645E7C2_9ZZZZ</name>